<organism evidence="1 2">
    <name type="scientific">Eumeta variegata</name>
    <name type="common">Bagworm moth</name>
    <name type="synonym">Eumeta japonica</name>
    <dbReference type="NCBI Taxonomy" id="151549"/>
    <lineage>
        <taxon>Eukaryota</taxon>
        <taxon>Metazoa</taxon>
        <taxon>Ecdysozoa</taxon>
        <taxon>Arthropoda</taxon>
        <taxon>Hexapoda</taxon>
        <taxon>Insecta</taxon>
        <taxon>Pterygota</taxon>
        <taxon>Neoptera</taxon>
        <taxon>Endopterygota</taxon>
        <taxon>Lepidoptera</taxon>
        <taxon>Glossata</taxon>
        <taxon>Ditrysia</taxon>
        <taxon>Tineoidea</taxon>
        <taxon>Psychidae</taxon>
        <taxon>Oiketicinae</taxon>
        <taxon>Eumeta</taxon>
    </lineage>
</organism>
<proteinExistence type="predicted"/>
<evidence type="ECO:0000313" key="2">
    <source>
        <dbReference type="Proteomes" id="UP000299102"/>
    </source>
</evidence>
<protein>
    <submittedName>
        <fullName evidence="1">Uncharacterized protein</fullName>
    </submittedName>
</protein>
<dbReference type="AlphaFoldDB" id="A0A4C1UED5"/>
<keyword evidence="2" id="KW-1185">Reference proteome</keyword>
<dbReference type="EMBL" id="BGZK01000166">
    <property type="protein sequence ID" value="GBP24843.1"/>
    <property type="molecule type" value="Genomic_DNA"/>
</dbReference>
<reference evidence="1 2" key="1">
    <citation type="journal article" date="2019" name="Commun. Biol.">
        <title>The bagworm genome reveals a unique fibroin gene that provides high tensile strength.</title>
        <authorList>
            <person name="Kono N."/>
            <person name="Nakamura H."/>
            <person name="Ohtoshi R."/>
            <person name="Tomita M."/>
            <person name="Numata K."/>
            <person name="Arakawa K."/>
        </authorList>
    </citation>
    <scope>NUCLEOTIDE SEQUENCE [LARGE SCALE GENOMIC DNA]</scope>
</reference>
<sequence>MLCPYRRSRARKLDAIVCLLLNIRRHLVSRRCDPKPPAARRSRRKTVPYCIFRFVGAIRETLSRDLSSPAVIASTSDVSELLKLSLTRRNSTAETATLRLCSVRVRYLTRRDSPILCRSQHGFGTCKFCLFLRAHAILQGLSIPNMAIPTTLSAKVIMHRTMQAIEVTLSSVGLSNSPRTQMRRLAKWSSPTTIDHGHF</sequence>
<accession>A0A4C1UED5</accession>
<name>A0A4C1UED5_EUMVA</name>
<evidence type="ECO:0000313" key="1">
    <source>
        <dbReference type="EMBL" id="GBP24843.1"/>
    </source>
</evidence>
<dbReference type="Proteomes" id="UP000299102">
    <property type="component" value="Unassembled WGS sequence"/>
</dbReference>
<comment type="caution">
    <text evidence="1">The sequence shown here is derived from an EMBL/GenBank/DDBJ whole genome shotgun (WGS) entry which is preliminary data.</text>
</comment>
<gene>
    <name evidence="1" type="ORF">EVAR_14176_1</name>
</gene>